<dbReference type="AlphaFoldDB" id="A0A1B6MEE5"/>
<gene>
    <name evidence="1" type="ORF">g.54022</name>
</gene>
<feature type="non-terminal residue" evidence="1">
    <location>
        <position position="168"/>
    </location>
</feature>
<reference evidence="1" key="1">
    <citation type="submission" date="2015-11" db="EMBL/GenBank/DDBJ databases">
        <title>De novo transcriptome assembly of four potential Pierce s Disease insect vectors from Arizona vineyards.</title>
        <authorList>
            <person name="Tassone E.E."/>
        </authorList>
    </citation>
    <scope>NUCLEOTIDE SEQUENCE</scope>
</reference>
<evidence type="ECO:0000313" key="1">
    <source>
        <dbReference type="EMBL" id="JAT34292.1"/>
    </source>
</evidence>
<protein>
    <submittedName>
        <fullName evidence="1">Uncharacterized protein</fullName>
    </submittedName>
</protein>
<feature type="non-terminal residue" evidence="1">
    <location>
        <position position="1"/>
    </location>
</feature>
<dbReference type="EMBL" id="GEBQ01005685">
    <property type="protein sequence ID" value="JAT34292.1"/>
    <property type="molecule type" value="Transcribed_RNA"/>
</dbReference>
<name>A0A1B6MEE5_9HEMI</name>
<organism evidence="1">
    <name type="scientific">Graphocephala atropunctata</name>
    <dbReference type="NCBI Taxonomy" id="36148"/>
    <lineage>
        <taxon>Eukaryota</taxon>
        <taxon>Metazoa</taxon>
        <taxon>Ecdysozoa</taxon>
        <taxon>Arthropoda</taxon>
        <taxon>Hexapoda</taxon>
        <taxon>Insecta</taxon>
        <taxon>Pterygota</taxon>
        <taxon>Neoptera</taxon>
        <taxon>Paraneoptera</taxon>
        <taxon>Hemiptera</taxon>
        <taxon>Auchenorrhyncha</taxon>
        <taxon>Membracoidea</taxon>
        <taxon>Cicadellidae</taxon>
        <taxon>Cicadellinae</taxon>
        <taxon>Cicadellini</taxon>
        <taxon>Graphocephala</taxon>
    </lineage>
</organism>
<proteinExistence type="predicted"/>
<accession>A0A1B6MEE5</accession>
<sequence length="168" mass="19213">DFGTVAFSVSNESDLLPNILSTMKDDRIKQLVSQDDLIVKYGTYNAEKIKARTNVFSNTAHKINALALLVLDSRTLDNTIITLRDCLQSKNFSFVLKAAKERSIARNSKRDVDNYFNTLRLSVKICCMIVKSECINEKIKVKLRDIDEFLLLINKEFVFTEEDRKLVG</sequence>